<dbReference type="EMBL" id="PNQX01000002">
    <property type="protein sequence ID" value="PMQ19223.1"/>
    <property type="molecule type" value="Genomic_DNA"/>
</dbReference>
<evidence type="ECO:0000313" key="1">
    <source>
        <dbReference type="EMBL" id="PMQ19223.1"/>
    </source>
</evidence>
<dbReference type="AlphaFoldDB" id="A0A2N7RZ99"/>
<organism evidence="1 2">
    <name type="scientific">Glutamicibacter arilaitensis</name>
    <dbReference type="NCBI Taxonomy" id="256701"/>
    <lineage>
        <taxon>Bacteria</taxon>
        <taxon>Bacillati</taxon>
        <taxon>Actinomycetota</taxon>
        <taxon>Actinomycetes</taxon>
        <taxon>Micrococcales</taxon>
        <taxon>Micrococcaceae</taxon>
        <taxon>Glutamicibacter</taxon>
    </lineage>
</organism>
<dbReference type="RefSeq" id="WP_102598474.1">
    <property type="nucleotide sequence ID" value="NZ_JABUYH010000031.1"/>
</dbReference>
<reference evidence="1 2" key="1">
    <citation type="journal article" date="2017" name="Elife">
        <title>Extensive horizontal gene transfer in cheese-associated bacteria.</title>
        <authorList>
            <person name="Bonham K.S."/>
            <person name="Wolfe B.E."/>
            <person name="Dutton R.J."/>
        </authorList>
    </citation>
    <scope>NUCLEOTIDE SEQUENCE [LARGE SCALE GENOMIC DNA]</scope>
    <source>
        <strain evidence="1 2">JB182</strain>
    </source>
</reference>
<protein>
    <submittedName>
        <fullName evidence="1">Uncharacterized protein</fullName>
    </submittedName>
</protein>
<comment type="caution">
    <text evidence="1">The sequence shown here is derived from an EMBL/GenBank/DDBJ whole genome shotgun (WGS) entry which is preliminary data.</text>
</comment>
<gene>
    <name evidence="1" type="ORF">CIK84_10905</name>
</gene>
<name>A0A2N7RZ99_9MICC</name>
<proteinExistence type="predicted"/>
<accession>A0A2N7RZ99</accession>
<dbReference type="Proteomes" id="UP000235739">
    <property type="component" value="Unassembled WGS sequence"/>
</dbReference>
<evidence type="ECO:0000313" key="2">
    <source>
        <dbReference type="Proteomes" id="UP000235739"/>
    </source>
</evidence>
<sequence>MTYPILPIIDRQTGQVQFKAEGHWHIRYVADPLRLERLLARCARRPIFDPATSNLLLVVPAIADPAGKKFAFSLAKFPSNGALTKLGS</sequence>